<evidence type="ECO:0000313" key="7">
    <source>
        <dbReference type="Proteomes" id="UP000615326"/>
    </source>
</evidence>
<keyword evidence="3 5" id="KW-0566">Pantothenate biosynthesis</keyword>
<evidence type="ECO:0000256" key="5">
    <source>
        <dbReference type="HAMAP-Rule" id="MF_00156"/>
    </source>
</evidence>
<feature type="binding site" evidence="5">
    <location>
        <position position="114"/>
    </location>
    <ligand>
        <name>Mg(2+)</name>
        <dbReference type="ChEBI" id="CHEBI:18420"/>
    </ligand>
</feature>
<dbReference type="GO" id="GO:0003864">
    <property type="term" value="F:3-methyl-2-oxobutanoate hydroxymethyltransferase activity"/>
    <property type="evidence" value="ECO:0007669"/>
    <property type="project" value="UniProtKB-EC"/>
</dbReference>
<dbReference type="PANTHER" id="PTHR20881">
    <property type="entry name" value="3-METHYL-2-OXOBUTANOATE HYDROXYMETHYLTRANSFERASE"/>
    <property type="match status" value="1"/>
</dbReference>
<protein>
    <recommendedName>
        <fullName evidence="5">3-methyl-2-oxobutanoate hydroxymethyltransferase</fullName>
        <ecNumber evidence="5">2.1.2.11</ecNumber>
    </recommendedName>
    <alternativeName>
        <fullName evidence="5">Ketopantoate hydroxymethyltransferase</fullName>
        <shortName evidence="5">KPHMT</shortName>
    </alternativeName>
</protein>
<dbReference type="PANTHER" id="PTHR20881:SF0">
    <property type="entry name" value="3-METHYL-2-OXOBUTANOATE HYDROXYMETHYLTRANSFERASE"/>
    <property type="match status" value="1"/>
</dbReference>
<feature type="binding site" evidence="5">
    <location>
        <position position="83"/>
    </location>
    <ligand>
        <name>3-methyl-2-oxobutanoate</name>
        <dbReference type="ChEBI" id="CHEBI:11851"/>
    </ligand>
</feature>
<dbReference type="EMBL" id="WOSW01000013">
    <property type="protein sequence ID" value="NHO32600.1"/>
    <property type="molecule type" value="Genomic_DNA"/>
</dbReference>
<feature type="binding site" evidence="5">
    <location>
        <position position="83"/>
    </location>
    <ligand>
        <name>Mg(2+)</name>
        <dbReference type="ChEBI" id="CHEBI:18420"/>
    </ligand>
</feature>
<dbReference type="PIRSF" id="PIRSF000388">
    <property type="entry name" value="Pantoate_hydroxy_MeTrfase"/>
    <property type="match status" value="1"/>
</dbReference>
<proteinExistence type="inferred from homology"/>
<dbReference type="Pfam" id="PF02548">
    <property type="entry name" value="Pantoate_transf"/>
    <property type="match status" value="1"/>
</dbReference>
<dbReference type="InterPro" id="IPR003700">
    <property type="entry name" value="Pantoate_hydroxy_MeTrfase"/>
</dbReference>
<evidence type="ECO:0000256" key="4">
    <source>
        <dbReference type="ARBA" id="ARBA00022679"/>
    </source>
</evidence>
<dbReference type="SUPFAM" id="SSF51621">
    <property type="entry name" value="Phosphoenolpyruvate/pyruvate domain"/>
    <property type="match status" value="1"/>
</dbReference>
<evidence type="ECO:0000256" key="1">
    <source>
        <dbReference type="ARBA" id="ARBA00008676"/>
    </source>
</evidence>
<gene>
    <name evidence="5 6" type="primary">panB</name>
    <name evidence="6" type="ORF">GOB84_08510</name>
</gene>
<dbReference type="EC" id="2.1.2.11" evidence="5"/>
<name>A0ABX0K9G2_9PROT</name>
<keyword evidence="4 5" id="KW-0808">Transferase</keyword>
<evidence type="ECO:0000256" key="2">
    <source>
        <dbReference type="ARBA" id="ARBA00011424"/>
    </source>
</evidence>
<comment type="subunit">
    <text evidence="2 5">Homodecamer; pentamer of dimers.</text>
</comment>
<feature type="binding site" evidence="5">
    <location>
        <begin position="44"/>
        <end position="45"/>
    </location>
    <ligand>
        <name>3-methyl-2-oxobutanoate</name>
        <dbReference type="ChEBI" id="CHEBI:11851"/>
    </ligand>
</feature>
<organism evidence="6 7">
    <name type="scientific">Acetobacter fallax</name>
    <dbReference type="NCBI Taxonomy" id="1737473"/>
    <lineage>
        <taxon>Bacteria</taxon>
        <taxon>Pseudomonadati</taxon>
        <taxon>Pseudomonadota</taxon>
        <taxon>Alphaproteobacteria</taxon>
        <taxon>Acetobacterales</taxon>
        <taxon>Acetobacteraceae</taxon>
        <taxon>Acetobacter</taxon>
    </lineage>
</organism>
<sequence>MRNTIANVQKMKQQGERIAMLTAYDCASALIAERAGVPMLLVGDSLGMVMLGYDTTLPVTLDDMVRHSSAVMRVSQQALVVGDLPFMSYATVEDAVTSARRLMQEGGVQAVKLEGGSAIVPQIRRLVESGVPVMGHLGLTPQSQHQIGLRVQAKRAVEARRLLEDALALEAAGTFALALEVVPASLAEVVSKRVSIPVIGIGAGAGCDGQVQVWHDLLGLFDRKTPRHAKRYAEIGTAMEKAVRTYVEDVQRGAFPTAAQSAIMDETELKAALDAIDAGNRN</sequence>
<feature type="binding site" evidence="5">
    <location>
        <position position="44"/>
    </location>
    <ligand>
        <name>Mg(2+)</name>
        <dbReference type="ChEBI" id="CHEBI:18420"/>
    </ligand>
</feature>
<dbReference type="CDD" id="cd06557">
    <property type="entry name" value="KPHMT-like"/>
    <property type="match status" value="1"/>
</dbReference>
<accession>A0ABX0K9G2</accession>
<comment type="caution">
    <text evidence="6">The sequence shown here is derived from an EMBL/GenBank/DDBJ whole genome shotgun (WGS) entry which is preliminary data.</text>
</comment>
<dbReference type="InterPro" id="IPR015813">
    <property type="entry name" value="Pyrv/PenolPyrv_kinase-like_dom"/>
</dbReference>
<comment type="similarity">
    <text evidence="1 5">Belongs to the PanB family.</text>
</comment>
<comment type="function">
    <text evidence="5">Catalyzes the reversible reaction in which hydroxymethyl group from 5,10-methylenetetrahydrofolate is transferred onto alpha-ketoisovalerate to form ketopantoate.</text>
</comment>
<evidence type="ECO:0000313" key="6">
    <source>
        <dbReference type="EMBL" id="NHO32600.1"/>
    </source>
</evidence>
<dbReference type="InterPro" id="IPR040442">
    <property type="entry name" value="Pyrv_kinase-like_dom_sf"/>
</dbReference>
<dbReference type="Gene3D" id="3.20.20.60">
    <property type="entry name" value="Phosphoenolpyruvate-binding domains"/>
    <property type="match status" value="1"/>
</dbReference>
<comment type="catalytic activity">
    <reaction evidence="5">
        <text>(6R)-5,10-methylene-5,6,7,8-tetrahydrofolate + 3-methyl-2-oxobutanoate + H2O = 2-dehydropantoate + (6S)-5,6,7,8-tetrahydrofolate</text>
        <dbReference type="Rhea" id="RHEA:11824"/>
        <dbReference type="ChEBI" id="CHEBI:11561"/>
        <dbReference type="ChEBI" id="CHEBI:11851"/>
        <dbReference type="ChEBI" id="CHEBI:15377"/>
        <dbReference type="ChEBI" id="CHEBI:15636"/>
        <dbReference type="ChEBI" id="CHEBI:57453"/>
        <dbReference type="EC" id="2.1.2.11"/>
    </reaction>
</comment>
<keyword evidence="5" id="KW-0963">Cytoplasm</keyword>
<dbReference type="NCBIfam" id="NF001452">
    <property type="entry name" value="PRK00311.1"/>
    <property type="match status" value="1"/>
</dbReference>
<evidence type="ECO:0000256" key="3">
    <source>
        <dbReference type="ARBA" id="ARBA00022655"/>
    </source>
</evidence>
<dbReference type="HAMAP" id="MF_00156">
    <property type="entry name" value="PanB"/>
    <property type="match status" value="1"/>
</dbReference>
<comment type="cofactor">
    <cofactor evidence="5">
        <name>Mg(2+)</name>
        <dbReference type="ChEBI" id="CHEBI:18420"/>
    </cofactor>
    <text evidence="5">Binds 1 Mg(2+) ion per subunit.</text>
</comment>
<dbReference type="RefSeq" id="WP_173577130.1">
    <property type="nucleotide sequence ID" value="NZ_WOSW01000013.1"/>
</dbReference>
<dbReference type="Proteomes" id="UP000615326">
    <property type="component" value="Unassembled WGS sequence"/>
</dbReference>
<keyword evidence="5" id="KW-0460">Magnesium</keyword>
<feature type="binding site" evidence="5">
    <location>
        <position position="112"/>
    </location>
    <ligand>
        <name>3-methyl-2-oxobutanoate</name>
        <dbReference type="ChEBI" id="CHEBI:11851"/>
    </ligand>
</feature>
<keyword evidence="7" id="KW-1185">Reference proteome</keyword>
<comment type="pathway">
    <text evidence="5">Cofactor biosynthesis; (R)-pantothenate biosynthesis; (R)-pantoate from 3-methyl-2-oxobutanoate: step 1/2.</text>
</comment>
<feature type="active site" description="Proton acceptor" evidence="5">
    <location>
        <position position="180"/>
    </location>
</feature>
<dbReference type="NCBIfam" id="TIGR00222">
    <property type="entry name" value="panB"/>
    <property type="match status" value="1"/>
</dbReference>
<comment type="subcellular location">
    <subcellularLocation>
        <location evidence="5">Cytoplasm</location>
    </subcellularLocation>
</comment>
<keyword evidence="5" id="KW-0479">Metal-binding</keyword>
<reference evidence="6 7" key="1">
    <citation type="journal article" date="2020" name="Int. J. Syst. Evol. Microbiol.">
        <title>Novel acetic acid bacteria from cider fermentations: Acetobacter conturbans sp. nov. and Acetobacter fallax sp. nov.</title>
        <authorList>
            <person name="Sombolestani A.S."/>
            <person name="Cleenwerck I."/>
            <person name="Cnockaert M."/>
            <person name="Borremans W."/>
            <person name="Wieme A.D."/>
            <person name="De Vuyst L."/>
            <person name="Vandamme P."/>
        </authorList>
    </citation>
    <scope>NUCLEOTIDE SEQUENCE [LARGE SCALE GENOMIC DNA]</scope>
    <source>
        <strain evidence="6 7">LMG 1637</strain>
    </source>
</reference>